<dbReference type="STRING" id="335543.Sfum_0205"/>
<dbReference type="PANTHER" id="PTHR33269">
    <property type="entry name" value="NADH-UBIQUINONE OXIDOREDUCTASE CHAIN 6"/>
    <property type="match status" value="1"/>
</dbReference>
<evidence type="ECO:0000313" key="3">
    <source>
        <dbReference type="EMBL" id="ABK15906.1"/>
    </source>
</evidence>
<feature type="transmembrane region" description="Helical" evidence="2">
    <location>
        <begin position="142"/>
        <end position="169"/>
    </location>
</feature>
<evidence type="ECO:0000256" key="1">
    <source>
        <dbReference type="ARBA" id="ARBA00005698"/>
    </source>
</evidence>
<dbReference type="EMBL" id="CP000478">
    <property type="protein sequence ID" value="ABK15906.1"/>
    <property type="molecule type" value="Genomic_DNA"/>
</dbReference>
<dbReference type="EC" id="7.1.1.-" evidence="2"/>
<proteinExistence type="inferred from homology"/>
<keyword evidence="2" id="KW-0520">NAD</keyword>
<gene>
    <name evidence="3" type="ordered locus">Sfum_0205</name>
</gene>
<name>A0LEQ4_SYNFM</name>
<feature type="transmembrane region" description="Helical" evidence="2">
    <location>
        <begin position="66"/>
        <end position="87"/>
    </location>
</feature>
<evidence type="ECO:0000256" key="2">
    <source>
        <dbReference type="RuleBase" id="RU004429"/>
    </source>
</evidence>
<dbReference type="HOGENOM" id="CLU_085957_2_1_7"/>
<dbReference type="eggNOG" id="COG0839">
    <property type="taxonomic scope" value="Bacteria"/>
</dbReference>
<feature type="transmembrane region" description="Helical" evidence="2">
    <location>
        <begin position="13"/>
        <end position="32"/>
    </location>
</feature>
<keyword evidence="2" id="KW-1003">Cell membrane</keyword>
<dbReference type="RefSeq" id="WP_011697079.1">
    <property type="nucleotide sequence ID" value="NC_008554.1"/>
</dbReference>
<comment type="catalytic activity">
    <reaction evidence="2">
        <text>a quinone + NADH + 5 H(+)(in) = a quinol + NAD(+) + 4 H(+)(out)</text>
        <dbReference type="Rhea" id="RHEA:57888"/>
        <dbReference type="ChEBI" id="CHEBI:15378"/>
        <dbReference type="ChEBI" id="CHEBI:24646"/>
        <dbReference type="ChEBI" id="CHEBI:57540"/>
        <dbReference type="ChEBI" id="CHEBI:57945"/>
        <dbReference type="ChEBI" id="CHEBI:132124"/>
    </reaction>
</comment>
<keyword evidence="2" id="KW-0472">Membrane</keyword>
<dbReference type="PANTHER" id="PTHR33269:SF17">
    <property type="entry name" value="NADH-UBIQUINONE OXIDOREDUCTASE CHAIN 6"/>
    <property type="match status" value="1"/>
</dbReference>
<comment type="subcellular location">
    <subcellularLocation>
        <location evidence="2">Cell membrane</location>
        <topology evidence="2">Multi-pass membrane protein</topology>
    </subcellularLocation>
</comment>
<organism evidence="3 4">
    <name type="scientific">Syntrophobacter fumaroxidans (strain DSM 10017 / MPOB)</name>
    <dbReference type="NCBI Taxonomy" id="335543"/>
    <lineage>
        <taxon>Bacteria</taxon>
        <taxon>Pseudomonadati</taxon>
        <taxon>Thermodesulfobacteriota</taxon>
        <taxon>Syntrophobacteria</taxon>
        <taxon>Syntrophobacterales</taxon>
        <taxon>Syntrophobacteraceae</taxon>
        <taxon>Syntrophobacter</taxon>
    </lineage>
</organism>
<dbReference type="GO" id="GO:0005886">
    <property type="term" value="C:plasma membrane"/>
    <property type="evidence" value="ECO:0007669"/>
    <property type="project" value="UniProtKB-SubCell"/>
</dbReference>
<keyword evidence="2" id="KW-1133">Transmembrane helix</keyword>
<comment type="similarity">
    <text evidence="1 2">Belongs to the complex I subunit 6 family.</text>
</comment>
<sequence>MNVLTGMDAAAHAGFWIVVGLTLAGASFAVFPRNILHNVLGLILALSGIGGLYLSLGSFFMGLMQLLIYVGAICVAIVFAIMLSRPLHLEVPKREAPKVAMAVATSVVFLVAMVGVVLRTNWVPAVERGTDWSVEAIGDLLLTRYALVFEVISLILLIAIIGAIITAGFSRRLSS</sequence>
<dbReference type="Gene3D" id="1.20.120.1200">
    <property type="entry name" value="NADH-ubiquinone/plastoquinone oxidoreductase chain 6, subunit NuoJ"/>
    <property type="match status" value="1"/>
</dbReference>
<accession>A0LEQ4</accession>
<keyword evidence="2" id="KW-0874">Quinone</keyword>
<dbReference type="GO" id="GO:0048038">
    <property type="term" value="F:quinone binding"/>
    <property type="evidence" value="ECO:0007669"/>
    <property type="project" value="UniProtKB-UniRule"/>
</dbReference>
<dbReference type="InParanoid" id="A0LEQ4"/>
<keyword evidence="2" id="KW-0812">Transmembrane</keyword>
<evidence type="ECO:0000313" key="4">
    <source>
        <dbReference type="Proteomes" id="UP000001784"/>
    </source>
</evidence>
<feature type="transmembrane region" description="Helical" evidence="2">
    <location>
        <begin position="99"/>
        <end position="122"/>
    </location>
</feature>
<protein>
    <recommendedName>
        <fullName evidence="2">NADH-quinone oxidoreductase subunit J</fullName>
        <ecNumber evidence="2">7.1.1.-</ecNumber>
    </recommendedName>
</protein>
<keyword evidence="3" id="KW-0830">Ubiquinone</keyword>
<dbReference type="InterPro" id="IPR042106">
    <property type="entry name" value="Nuo/plastoQ_OxRdtase_6_NuoJ"/>
</dbReference>
<dbReference type="GO" id="GO:0008137">
    <property type="term" value="F:NADH dehydrogenase (ubiquinone) activity"/>
    <property type="evidence" value="ECO:0007669"/>
    <property type="project" value="UniProtKB-UniRule"/>
</dbReference>
<dbReference type="Proteomes" id="UP000001784">
    <property type="component" value="Chromosome"/>
</dbReference>
<dbReference type="InterPro" id="IPR001457">
    <property type="entry name" value="NADH_UbQ/plastoQ_OxRdtase_su6"/>
</dbReference>
<reference evidence="3 4" key="1">
    <citation type="submission" date="2006-10" db="EMBL/GenBank/DDBJ databases">
        <title>Complete sequence of Syntrophobacter fumaroxidans MPOB.</title>
        <authorList>
            <consortium name="US DOE Joint Genome Institute"/>
            <person name="Copeland A."/>
            <person name="Lucas S."/>
            <person name="Lapidus A."/>
            <person name="Barry K."/>
            <person name="Detter J.C."/>
            <person name="Glavina del Rio T."/>
            <person name="Hammon N."/>
            <person name="Israni S."/>
            <person name="Pitluck S."/>
            <person name="Goltsman E.G."/>
            <person name="Martinez M."/>
            <person name="Schmutz J."/>
            <person name="Larimer F."/>
            <person name="Land M."/>
            <person name="Hauser L."/>
            <person name="Kyrpides N."/>
            <person name="Kim E."/>
            <person name="Boone D.R."/>
            <person name="Brockman F."/>
            <person name="Culley D."/>
            <person name="Ferry J."/>
            <person name="Gunsalus R."/>
            <person name="McInerney M.J."/>
            <person name="Morrison M."/>
            <person name="Plugge C."/>
            <person name="Rohlin L."/>
            <person name="Scholten J."/>
            <person name="Sieber J."/>
            <person name="Stams A.J.M."/>
            <person name="Worm P."/>
            <person name="Henstra A.M."/>
            <person name="Richardson P."/>
        </authorList>
    </citation>
    <scope>NUCLEOTIDE SEQUENCE [LARGE SCALE GENOMIC DNA]</scope>
    <source>
        <strain evidence="4">DSM 10017 / MPOB</strain>
    </source>
</reference>
<dbReference type="AlphaFoldDB" id="A0LEQ4"/>
<keyword evidence="4" id="KW-1185">Reference proteome</keyword>
<comment type="function">
    <text evidence="2">NDH-1 shuttles electrons from NADH, via FMN and iron-sulfur (Fe-S) centers, to quinones in the respiratory chain. Couples the redox reaction to proton translocation (for every two electrons transferred, four hydrogen ions are translocated across the cytoplasmic membrane), and thus conserves the redox energy in a proton gradient.</text>
</comment>
<dbReference type="KEGG" id="sfu:Sfum_0205"/>
<feature type="transmembrane region" description="Helical" evidence="2">
    <location>
        <begin position="39"/>
        <end position="60"/>
    </location>
</feature>
<dbReference type="Pfam" id="PF00499">
    <property type="entry name" value="Oxidored_q3"/>
    <property type="match status" value="1"/>
</dbReference>